<organism evidence="1 2">
    <name type="scientific">Acidovorax temperans</name>
    <dbReference type="NCBI Taxonomy" id="80878"/>
    <lineage>
        <taxon>Bacteria</taxon>
        <taxon>Pseudomonadati</taxon>
        <taxon>Pseudomonadota</taxon>
        <taxon>Betaproteobacteria</taxon>
        <taxon>Burkholderiales</taxon>
        <taxon>Comamonadaceae</taxon>
        <taxon>Acidovorax</taxon>
    </lineage>
</organism>
<evidence type="ECO:0000313" key="2">
    <source>
        <dbReference type="Proteomes" id="UP000032566"/>
    </source>
</evidence>
<reference evidence="1 2" key="1">
    <citation type="submission" date="2014-12" db="EMBL/GenBank/DDBJ databases">
        <title>Isolation of bacteria from lake water.</title>
        <authorList>
            <person name="Sheng K.-Y."/>
            <person name="Chin P.-S."/>
            <person name="Chan K.-G."/>
            <person name="Tan G.S."/>
        </authorList>
    </citation>
    <scope>NUCLEOTIDE SEQUENCE [LARGE SCALE GENOMIC DNA]</scope>
    <source>
        <strain evidence="1 2">KY4</strain>
    </source>
</reference>
<dbReference type="PATRIC" id="fig|80878.5.peg.4306"/>
<protein>
    <recommendedName>
        <fullName evidence="3">Integrase</fullName>
    </recommendedName>
</protein>
<gene>
    <name evidence="1" type="ORF">RP29_19635</name>
</gene>
<name>A0A0D7K4G7_9BURK</name>
<evidence type="ECO:0000313" key="1">
    <source>
        <dbReference type="EMBL" id="KJA08867.1"/>
    </source>
</evidence>
<comment type="caution">
    <text evidence="1">The sequence shown here is derived from an EMBL/GenBank/DDBJ whole genome shotgun (WGS) entry which is preliminary data.</text>
</comment>
<accession>A0A0D7K4G7</accession>
<dbReference type="EMBL" id="JXYQ01000092">
    <property type="protein sequence ID" value="KJA08867.1"/>
    <property type="molecule type" value="Genomic_DNA"/>
</dbReference>
<keyword evidence="2" id="KW-1185">Reference proteome</keyword>
<dbReference type="AlphaFoldDB" id="A0A0D7K4G7"/>
<dbReference type="Proteomes" id="UP000032566">
    <property type="component" value="Unassembled WGS sequence"/>
</dbReference>
<sequence length="104" mass="11707">MGRLLDQLHEDTHAWAAKGNKAGRARQRNMMRRFAAHAEAAGAREAGQVGGRTVISFWKALRAEKGLSWATQMDYWRALRELWVLWGKPGEPPRPFPSEKPAVG</sequence>
<evidence type="ECO:0008006" key="3">
    <source>
        <dbReference type="Google" id="ProtNLM"/>
    </source>
</evidence>
<proteinExistence type="predicted"/>